<accession>A0ABQ0LAP1</accession>
<feature type="compositionally biased region" description="Basic and acidic residues" evidence="1">
    <location>
        <begin position="29"/>
        <end position="41"/>
    </location>
</feature>
<dbReference type="PANTHER" id="PTHR37535:SF3">
    <property type="entry name" value="FLUG DOMAIN-CONTAINING PROTEIN"/>
    <property type="match status" value="1"/>
</dbReference>
<dbReference type="PANTHER" id="PTHR37535">
    <property type="entry name" value="FLUG DOMAIN PROTEIN"/>
    <property type="match status" value="1"/>
</dbReference>
<evidence type="ECO:0000313" key="3">
    <source>
        <dbReference type="Proteomes" id="UP000815677"/>
    </source>
</evidence>
<protein>
    <submittedName>
        <fullName evidence="2">Uncharacterized protein</fullName>
    </submittedName>
</protein>
<feature type="compositionally biased region" description="Polar residues" evidence="1">
    <location>
        <begin position="7"/>
        <end position="24"/>
    </location>
</feature>
<feature type="region of interest" description="Disordered" evidence="1">
    <location>
        <begin position="1"/>
        <end position="61"/>
    </location>
</feature>
<dbReference type="EMBL" id="DF844314">
    <property type="protein sequence ID" value="GAT48190.1"/>
    <property type="molecule type" value="Genomic_DNA"/>
</dbReference>
<organism evidence="2 3">
    <name type="scientific">Mycena chlorophos</name>
    <name type="common">Agaric fungus</name>
    <name type="synonym">Agaricus chlorophos</name>
    <dbReference type="NCBI Taxonomy" id="658473"/>
    <lineage>
        <taxon>Eukaryota</taxon>
        <taxon>Fungi</taxon>
        <taxon>Dikarya</taxon>
        <taxon>Basidiomycota</taxon>
        <taxon>Agaricomycotina</taxon>
        <taxon>Agaricomycetes</taxon>
        <taxon>Agaricomycetidae</taxon>
        <taxon>Agaricales</taxon>
        <taxon>Marasmiineae</taxon>
        <taxon>Mycenaceae</taxon>
        <taxon>Mycena</taxon>
    </lineage>
</organism>
<sequence length="1086" mass="122582">MIPWSLAPTSKRQATFDVRNTVSQKRQRRQEFQRAHERPPSPEEPEDEHGTPIIIPASAPARTHNRRNVALEISRRYHTTEALERAIARFNIRHLRHLVPSAIKARQRAERLWLSFFTALFRNDATKAANTLLPNHDLPDPELIKMYFITAATNGKSHLGIPGITGWTYRTTRQFMSTTFDMSLKTFVVKFKGLTTKRRAKKFLTEADLDEAATKILSPELGVRSRFMRLQLLALLVLIYTQGTRIGSIVVSQGHSSDQCLKWGHLEIVVYPPTATVGPLIHIFMKIHYNKGQRYYTNLFIQTNLYSLPVEKIAFDFTLILAALGHLADAFVEDLLDLLEHPENVQAPYSKIAIWPEMHDIPVFVDAKDRKKAMTYSQAAGSLRYLANHLDWEGKLHLLSRFTHSQNADFRWLSLRYGYASTMVVGIPKQHLVYLMGHNNNTDTAETVYQTDDRRIDLAGARHEGTQNHDLADLAHRQSSVAWNRKTVEDYNVLRADPTLKRMVADLQILQQGVQAAYGASVDDILAGRVDITDHDTTSDASRQLDEALDLAVEIFNHYLQLSAGHRDSTNGKRIPTEPVHRAHIVQSVLEFMERPTSNPLTLIGQTQPNPRAAVALWLTTFVLSVDSSLKNACFWCITYGEAGDEVADHGRDYATHAYTCELTHHPNEWRCDVCQTLHPYPAPLSAYTPHQTSFPTLTNSLILPLDAEQPDEVSRRASYDNCQDHAQDCLNTLTSAKPGVPLTSRLFFSLGLSQLSGRNLLVYFCPVCVANTKLSLHFRLRSFPGLTAFHRHLLTHWTHSILTIFPCNIAPCSPTDDPMPEPLYIQHLQTVHGYALVRCNRGCTQHTDPTCTQLPPNPHFHEDARYAADASLGTAATPNLPPVTLVDHRRADDRIAAQDAAFCRALAVDPSIQRVEFPKESIPPPLRKEAHPKISRSGPILPNPGVFRVQRCLREILPHATIYGRTVVNNILAECPKPSALLRCPIQLLKDAEFVTDHTSFLAFQRDVKAWRQANDLPACLTYLSYTFPDLQTAHVAEAAAACDYDLESLLEATVQDMQELGMQVEPDQWPDVLKEMQEWYEECG</sequence>
<evidence type="ECO:0000256" key="1">
    <source>
        <dbReference type="SAM" id="MobiDB-lite"/>
    </source>
</evidence>
<keyword evidence="3" id="KW-1185">Reference proteome</keyword>
<reference evidence="2" key="1">
    <citation type="submission" date="2014-09" db="EMBL/GenBank/DDBJ databases">
        <title>Genome sequence of the luminous mushroom Mycena chlorophos for searching fungal bioluminescence genes.</title>
        <authorList>
            <person name="Tanaka Y."/>
            <person name="Kasuga D."/>
            <person name="Oba Y."/>
            <person name="Hase S."/>
            <person name="Sato K."/>
            <person name="Oba Y."/>
            <person name="Sakakibara Y."/>
        </authorList>
    </citation>
    <scope>NUCLEOTIDE SEQUENCE</scope>
</reference>
<evidence type="ECO:0000313" key="2">
    <source>
        <dbReference type="EMBL" id="GAT48190.1"/>
    </source>
</evidence>
<gene>
    <name evidence="2" type="ORF">MCHLO_05617</name>
</gene>
<dbReference type="Proteomes" id="UP000815677">
    <property type="component" value="Unassembled WGS sequence"/>
</dbReference>
<name>A0ABQ0LAP1_MYCCL</name>
<proteinExistence type="predicted"/>